<sequence>MPLAEKKWKAGKKSRRNLPLATRKRRSFKAGEVQEEADDYISGNSDHIVRRLLLGELAKGTKAIIKRYQLLYMEDYVGRVF</sequence>
<name>A0A2H5QVI2_CITUN</name>
<protein>
    <submittedName>
        <fullName evidence="1">Uncharacterized protein</fullName>
    </submittedName>
</protein>
<dbReference type="AlphaFoldDB" id="A0A2H5QVI2"/>
<gene>
    <name evidence="1" type="ORF">CUMW_265390</name>
</gene>
<accession>A0A2H5QVI2</accession>
<organism evidence="1 2">
    <name type="scientific">Citrus unshiu</name>
    <name type="common">Satsuma mandarin</name>
    <name type="synonym">Citrus nobilis var. unshiu</name>
    <dbReference type="NCBI Taxonomy" id="55188"/>
    <lineage>
        <taxon>Eukaryota</taxon>
        <taxon>Viridiplantae</taxon>
        <taxon>Streptophyta</taxon>
        <taxon>Embryophyta</taxon>
        <taxon>Tracheophyta</taxon>
        <taxon>Spermatophyta</taxon>
        <taxon>Magnoliopsida</taxon>
        <taxon>eudicotyledons</taxon>
        <taxon>Gunneridae</taxon>
        <taxon>Pentapetalae</taxon>
        <taxon>rosids</taxon>
        <taxon>malvids</taxon>
        <taxon>Sapindales</taxon>
        <taxon>Rutaceae</taxon>
        <taxon>Aurantioideae</taxon>
        <taxon>Citrus</taxon>
    </lineage>
</organism>
<proteinExistence type="predicted"/>
<comment type="caution">
    <text evidence="1">The sequence shown here is derived from an EMBL/GenBank/DDBJ whole genome shotgun (WGS) entry which is preliminary data.</text>
</comment>
<dbReference type="Proteomes" id="UP000236630">
    <property type="component" value="Unassembled WGS sequence"/>
</dbReference>
<dbReference type="EMBL" id="BDQV01000925">
    <property type="protein sequence ID" value="GAY68593.1"/>
    <property type="molecule type" value="Genomic_DNA"/>
</dbReference>
<evidence type="ECO:0000313" key="2">
    <source>
        <dbReference type="Proteomes" id="UP000236630"/>
    </source>
</evidence>
<keyword evidence="2" id="KW-1185">Reference proteome</keyword>
<reference evidence="1 2" key="1">
    <citation type="journal article" date="2017" name="Front. Genet.">
        <title>Draft sequencing of the heterozygous diploid genome of Satsuma (Citrus unshiu Marc.) using a hybrid assembly approach.</title>
        <authorList>
            <person name="Shimizu T."/>
            <person name="Tanizawa Y."/>
            <person name="Mochizuki T."/>
            <person name="Nagasaki H."/>
            <person name="Yoshioka T."/>
            <person name="Toyoda A."/>
            <person name="Fujiyama A."/>
            <person name="Kaminuma E."/>
            <person name="Nakamura Y."/>
        </authorList>
    </citation>
    <scope>NUCLEOTIDE SEQUENCE [LARGE SCALE GENOMIC DNA]</scope>
    <source>
        <strain evidence="2">cv. Miyagawa wase</strain>
    </source>
</reference>
<evidence type="ECO:0000313" key="1">
    <source>
        <dbReference type="EMBL" id="GAY68593.1"/>
    </source>
</evidence>